<dbReference type="GO" id="GO:0031507">
    <property type="term" value="P:heterochromatin formation"/>
    <property type="evidence" value="ECO:0007669"/>
    <property type="project" value="TreeGrafter"/>
</dbReference>
<dbReference type="InterPro" id="IPR045318">
    <property type="entry name" value="EZH1/2-like"/>
</dbReference>
<dbReference type="Gene3D" id="2.170.270.10">
    <property type="entry name" value="SET domain"/>
    <property type="match status" value="1"/>
</dbReference>
<reference evidence="4 5" key="1">
    <citation type="journal article" date="2018" name="New Phytol.">
        <title>Phylogenomics of Endogonaceae and evolution of mycorrhizas within Mucoromycota.</title>
        <authorList>
            <person name="Chang Y."/>
            <person name="Desiro A."/>
            <person name="Na H."/>
            <person name="Sandor L."/>
            <person name="Lipzen A."/>
            <person name="Clum A."/>
            <person name="Barry K."/>
            <person name="Grigoriev I.V."/>
            <person name="Martin F.M."/>
            <person name="Stajich J.E."/>
            <person name="Smith M.E."/>
            <person name="Bonito G."/>
            <person name="Spatafora J.W."/>
        </authorList>
    </citation>
    <scope>NUCLEOTIDE SEQUENCE [LARGE SCALE GENOMIC DNA]</scope>
    <source>
        <strain evidence="4 5">AD002</strain>
    </source>
</reference>
<dbReference type="EMBL" id="RBNJ01007420">
    <property type="protein sequence ID" value="RUS27960.1"/>
    <property type="molecule type" value="Genomic_DNA"/>
</dbReference>
<dbReference type="GO" id="GO:0046976">
    <property type="term" value="F:histone H3K27 methyltransferase activity"/>
    <property type="evidence" value="ECO:0007669"/>
    <property type="project" value="TreeGrafter"/>
</dbReference>
<dbReference type="PANTHER" id="PTHR45747">
    <property type="entry name" value="HISTONE-LYSINE N-METHYLTRANSFERASE E(Z)"/>
    <property type="match status" value="1"/>
</dbReference>
<evidence type="ECO:0000259" key="3">
    <source>
        <dbReference type="Pfam" id="PF00856"/>
    </source>
</evidence>
<dbReference type="GO" id="GO:0003682">
    <property type="term" value="F:chromatin binding"/>
    <property type="evidence" value="ECO:0007669"/>
    <property type="project" value="TreeGrafter"/>
</dbReference>
<dbReference type="PANTHER" id="PTHR45747:SF4">
    <property type="entry name" value="HISTONE-LYSINE N-METHYLTRANSFERASE E(Z)"/>
    <property type="match status" value="1"/>
</dbReference>
<dbReference type="Proteomes" id="UP000274822">
    <property type="component" value="Unassembled WGS sequence"/>
</dbReference>
<evidence type="ECO:0000256" key="2">
    <source>
        <dbReference type="ARBA" id="ARBA00023163"/>
    </source>
</evidence>
<dbReference type="SUPFAM" id="SSF82199">
    <property type="entry name" value="SET domain"/>
    <property type="match status" value="1"/>
</dbReference>
<keyword evidence="1" id="KW-0805">Transcription regulation</keyword>
<feature type="non-terminal residue" evidence="4">
    <location>
        <position position="1"/>
    </location>
</feature>
<organism evidence="4 5">
    <name type="scientific">Jimgerdemannia flammicorona</name>
    <dbReference type="NCBI Taxonomy" id="994334"/>
    <lineage>
        <taxon>Eukaryota</taxon>
        <taxon>Fungi</taxon>
        <taxon>Fungi incertae sedis</taxon>
        <taxon>Mucoromycota</taxon>
        <taxon>Mucoromycotina</taxon>
        <taxon>Endogonomycetes</taxon>
        <taxon>Endogonales</taxon>
        <taxon>Endogonaceae</taxon>
        <taxon>Jimgerdemannia</taxon>
    </lineage>
</organism>
<name>A0A433QDU8_9FUNG</name>
<keyword evidence="5" id="KW-1185">Reference proteome</keyword>
<dbReference type="InterPro" id="IPR046341">
    <property type="entry name" value="SET_dom_sf"/>
</dbReference>
<accession>A0A433QDU8</accession>
<dbReference type="AlphaFoldDB" id="A0A433QDU8"/>
<comment type="caution">
    <text evidence="4">The sequence shown here is derived from an EMBL/GenBank/DDBJ whole genome shotgun (WGS) entry which is preliminary data.</text>
</comment>
<gene>
    <name evidence="4" type="ORF">BC938DRAFT_482518</name>
</gene>
<dbReference type="GO" id="GO:0005634">
    <property type="term" value="C:nucleus"/>
    <property type="evidence" value="ECO:0007669"/>
    <property type="project" value="TreeGrafter"/>
</dbReference>
<sequence length="99" mass="10857">RTRVGVSTIPQAGWGLFATEDVARGELVGEYVGEIITDGEVERRGAIYDKGGGDGYLNCIFDLNRGKCSFMVESVVTAVLNPDETHFISRYDILLPVYP</sequence>
<dbReference type="Pfam" id="PF00856">
    <property type="entry name" value="SET"/>
    <property type="match status" value="1"/>
</dbReference>
<evidence type="ECO:0000313" key="4">
    <source>
        <dbReference type="EMBL" id="RUS27960.1"/>
    </source>
</evidence>
<evidence type="ECO:0000256" key="1">
    <source>
        <dbReference type="ARBA" id="ARBA00023015"/>
    </source>
</evidence>
<evidence type="ECO:0000313" key="5">
    <source>
        <dbReference type="Proteomes" id="UP000274822"/>
    </source>
</evidence>
<keyword evidence="2" id="KW-0804">Transcription</keyword>
<proteinExistence type="predicted"/>
<dbReference type="InterPro" id="IPR001214">
    <property type="entry name" value="SET_dom"/>
</dbReference>
<feature type="domain" description="SET" evidence="3">
    <location>
        <begin position="13"/>
        <end position="66"/>
    </location>
</feature>
<protein>
    <recommendedName>
        <fullName evidence="3">SET domain-containing protein</fullName>
    </recommendedName>
</protein>